<dbReference type="EMBL" id="LWDV01000009">
    <property type="protein sequence ID" value="OCL26522.1"/>
    <property type="molecule type" value="Genomic_DNA"/>
</dbReference>
<dbReference type="InterPro" id="IPR001647">
    <property type="entry name" value="HTH_TetR"/>
</dbReference>
<dbReference type="SUPFAM" id="SSF46689">
    <property type="entry name" value="Homeodomain-like"/>
    <property type="match status" value="1"/>
</dbReference>
<gene>
    <name evidence="6" type="ORF">U472_11040</name>
</gene>
<name>A0A1C0A8G7_9FIRM</name>
<proteinExistence type="predicted"/>
<evidence type="ECO:0000256" key="4">
    <source>
        <dbReference type="PROSITE-ProRule" id="PRU00335"/>
    </source>
</evidence>
<dbReference type="InterPro" id="IPR050109">
    <property type="entry name" value="HTH-type_TetR-like_transc_reg"/>
</dbReference>
<dbReference type="PROSITE" id="PS50977">
    <property type="entry name" value="HTH_TETR_2"/>
    <property type="match status" value="1"/>
</dbReference>
<dbReference type="PANTHER" id="PTHR30055">
    <property type="entry name" value="HTH-TYPE TRANSCRIPTIONAL REGULATOR RUTR"/>
    <property type="match status" value="1"/>
</dbReference>
<evidence type="ECO:0000259" key="5">
    <source>
        <dbReference type="PROSITE" id="PS50977"/>
    </source>
</evidence>
<keyword evidence="7" id="KW-1185">Reference proteome</keyword>
<dbReference type="Gene3D" id="1.10.10.60">
    <property type="entry name" value="Homeodomain-like"/>
    <property type="match status" value="1"/>
</dbReference>
<feature type="DNA-binding region" description="H-T-H motif" evidence="4">
    <location>
        <begin position="35"/>
        <end position="54"/>
    </location>
</feature>
<dbReference type="Proteomes" id="UP000093514">
    <property type="component" value="Unassembled WGS sequence"/>
</dbReference>
<dbReference type="SUPFAM" id="SSF48498">
    <property type="entry name" value="Tetracyclin repressor-like, C-terminal domain"/>
    <property type="match status" value="1"/>
</dbReference>
<dbReference type="PANTHER" id="PTHR30055:SF234">
    <property type="entry name" value="HTH-TYPE TRANSCRIPTIONAL REGULATOR BETI"/>
    <property type="match status" value="1"/>
</dbReference>
<dbReference type="PRINTS" id="PR00455">
    <property type="entry name" value="HTHTETR"/>
</dbReference>
<dbReference type="FunFam" id="1.10.10.60:FF:000141">
    <property type="entry name" value="TetR family transcriptional regulator"/>
    <property type="match status" value="1"/>
</dbReference>
<keyword evidence="3" id="KW-0804">Transcription</keyword>
<dbReference type="GO" id="GO:0045892">
    <property type="term" value="P:negative regulation of DNA-templated transcription"/>
    <property type="evidence" value="ECO:0007669"/>
    <property type="project" value="UniProtKB-ARBA"/>
</dbReference>
<evidence type="ECO:0000256" key="1">
    <source>
        <dbReference type="ARBA" id="ARBA00023015"/>
    </source>
</evidence>
<comment type="caution">
    <text evidence="6">The sequence shown here is derived from an EMBL/GenBank/DDBJ whole genome shotgun (WGS) entry which is preliminary data.</text>
</comment>
<dbReference type="Gene3D" id="1.10.357.10">
    <property type="entry name" value="Tetracycline Repressor, domain 2"/>
    <property type="match status" value="1"/>
</dbReference>
<dbReference type="InterPro" id="IPR009057">
    <property type="entry name" value="Homeodomain-like_sf"/>
</dbReference>
<organism evidence="6 7">
    <name type="scientific">Orenia metallireducens</name>
    <dbReference type="NCBI Taxonomy" id="1413210"/>
    <lineage>
        <taxon>Bacteria</taxon>
        <taxon>Bacillati</taxon>
        <taxon>Bacillota</taxon>
        <taxon>Clostridia</taxon>
        <taxon>Halanaerobiales</taxon>
        <taxon>Halobacteroidaceae</taxon>
        <taxon>Orenia</taxon>
    </lineage>
</organism>
<reference evidence="7" key="1">
    <citation type="submission" date="2016-07" db="EMBL/GenBank/DDBJ databases">
        <authorList>
            <person name="Florea S."/>
            <person name="Webb J.S."/>
            <person name="Jaromczyk J."/>
            <person name="Schardl C.L."/>
        </authorList>
    </citation>
    <scope>NUCLEOTIDE SEQUENCE [LARGE SCALE GENOMIC DNA]</scope>
    <source>
        <strain evidence="7">Z6</strain>
    </source>
</reference>
<dbReference type="AlphaFoldDB" id="A0A1C0A8G7"/>
<protein>
    <recommendedName>
        <fullName evidence="5">HTH tetR-type domain-containing protein</fullName>
    </recommendedName>
</protein>
<keyword evidence="1" id="KW-0805">Transcription regulation</keyword>
<dbReference type="GO" id="GO:0003700">
    <property type="term" value="F:DNA-binding transcription factor activity"/>
    <property type="evidence" value="ECO:0007669"/>
    <property type="project" value="TreeGrafter"/>
</dbReference>
<sequence length="214" mass="24869">MAVKSKREKNKELTENEIIDAAERLFFSKGYENTTMTEVAKEADFSKRTIYVYFDSKKQLYLAIVLRGFKKLIELTNKGFKEIVSATGLEKVETMGRSFIELYQRYPNYFEAVVNYETQKEDLEAKDRVTIQCYEEGEKIFKLLLQVVKEGIKDGSIRSDIDVIDTAIALWANIVGINTLIAKKKRYIEGYHNKNVKEIVTANFDFIKRSIKKK</sequence>
<dbReference type="InterPro" id="IPR036271">
    <property type="entry name" value="Tet_transcr_reg_TetR-rel_C_sf"/>
</dbReference>
<dbReference type="RefSeq" id="WP_068718434.1">
    <property type="nucleotide sequence ID" value="NZ_LWDV01000009.1"/>
</dbReference>
<dbReference type="GO" id="GO:0000976">
    <property type="term" value="F:transcription cis-regulatory region binding"/>
    <property type="evidence" value="ECO:0007669"/>
    <property type="project" value="TreeGrafter"/>
</dbReference>
<evidence type="ECO:0000256" key="2">
    <source>
        <dbReference type="ARBA" id="ARBA00023125"/>
    </source>
</evidence>
<feature type="domain" description="HTH tetR-type" evidence="5">
    <location>
        <begin position="12"/>
        <end position="72"/>
    </location>
</feature>
<dbReference type="Pfam" id="PF00440">
    <property type="entry name" value="TetR_N"/>
    <property type="match status" value="1"/>
</dbReference>
<evidence type="ECO:0000313" key="7">
    <source>
        <dbReference type="Proteomes" id="UP000093514"/>
    </source>
</evidence>
<dbReference type="OrthoDB" id="9812484at2"/>
<accession>A0A1C0A8G7</accession>
<reference evidence="6 7" key="2">
    <citation type="submission" date="2016-08" db="EMBL/GenBank/DDBJ databases">
        <title>Orenia metallireducens sp. nov. strain Z6, a Novel Metal-reducing Firmicute from the Deep Subsurface.</title>
        <authorList>
            <person name="Maxim B.I."/>
            <person name="Kenneth K."/>
            <person name="Flynn T.M."/>
            <person name="Oloughlin E.J."/>
            <person name="Locke R.A."/>
            <person name="Weber J.R."/>
            <person name="Egan S.M."/>
            <person name="Mackie R.I."/>
            <person name="Cann I.K."/>
        </authorList>
    </citation>
    <scope>NUCLEOTIDE SEQUENCE [LARGE SCALE GENOMIC DNA]</scope>
    <source>
        <strain evidence="6 7">Z6</strain>
    </source>
</reference>
<evidence type="ECO:0000313" key="6">
    <source>
        <dbReference type="EMBL" id="OCL26522.1"/>
    </source>
</evidence>
<evidence type="ECO:0000256" key="3">
    <source>
        <dbReference type="ARBA" id="ARBA00023163"/>
    </source>
</evidence>
<keyword evidence="2 4" id="KW-0238">DNA-binding</keyword>